<name>A0ABT8F6E0_9BACT</name>
<dbReference type="EMBL" id="JAUHJS010000005">
    <property type="protein sequence ID" value="MDN4165938.1"/>
    <property type="molecule type" value="Genomic_DNA"/>
</dbReference>
<dbReference type="RefSeq" id="WP_320004474.1">
    <property type="nucleotide sequence ID" value="NZ_JAUHJS010000005.1"/>
</dbReference>
<dbReference type="Proteomes" id="UP001168552">
    <property type="component" value="Unassembled WGS sequence"/>
</dbReference>
<feature type="signal peptide" evidence="1">
    <location>
        <begin position="1"/>
        <end position="20"/>
    </location>
</feature>
<reference evidence="2" key="1">
    <citation type="submission" date="2023-06" db="EMBL/GenBank/DDBJ databases">
        <title>Cytophagales bacterium Strain LB-30, isolated from soil.</title>
        <authorList>
            <person name="Liu B."/>
        </authorList>
    </citation>
    <scope>NUCLEOTIDE SEQUENCE</scope>
    <source>
        <strain evidence="2">LB-30</strain>
    </source>
</reference>
<accession>A0ABT8F6E0</accession>
<feature type="chain" id="PRO_5045094407" description="DUF1735 domain-containing protein" evidence="1">
    <location>
        <begin position="21"/>
        <end position="287"/>
    </location>
</feature>
<keyword evidence="1" id="KW-0732">Signal</keyword>
<evidence type="ECO:0008006" key="4">
    <source>
        <dbReference type="Google" id="ProtNLM"/>
    </source>
</evidence>
<evidence type="ECO:0000313" key="3">
    <source>
        <dbReference type="Proteomes" id="UP001168552"/>
    </source>
</evidence>
<keyword evidence="3" id="KW-1185">Reference proteome</keyword>
<proteinExistence type="predicted"/>
<protein>
    <recommendedName>
        <fullName evidence="4">DUF1735 domain-containing protein</fullName>
    </recommendedName>
</protein>
<organism evidence="2 3">
    <name type="scientific">Shiella aurantiaca</name>
    <dbReference type="NCBI Taxonomy" id="3058365"/>
    <lineage>
        <taxon>Bacteria</taxon>
        <taxon>Pseudomonadati</taxon>
        <taxon>Bacteroidota</taxon>
        <taxon>Cytophagia</taxon>
        <taxon>Cytophagales</taxon>
        <taxon>Shiellaceae</taxon>
        <taxon>Shiella</taxon>
    </lineage>
</organism>
<gene>
    <name evidence="2" type="ORF">QWY31_10520</name>
</gene>
<sequence>MKKINLFITALVLLSTVACKVDDYQDANPEPLLDGPYIYLNVADANNVASLRANNTLIHYTEFGGTMDIAINIPDSPAGVDSVFISLSEEIGSVSSDIDAFRGNTSGTLNIQYTAPAAEDEDATEFQTITVTVMDKQGKISNARSITTRAVACIPSQNLAGTYNTVMSGNTSEAFDGDNGDGTYSGLESTVSIVINTTGASLYAEHAGSVRISDISFGLYTAQGYGVPSARIGWCGADVSSFLAANNAAAAYSAFDGVINADGTLTITWENIYGDSGTATLTLQVEE</sequence>
<evidence type="ECO:0000313" key="2">
    <source>
        <dbReference type="EMBL" id="MDN4165938.1"/>
    </source>
</evidence>
<comment type="caution">
    <text evidence="2">The sequence shown here is derived from an EMBL/GenBank/DDBJ whole genome shotgun (WGS) entry which is preliminary data.</text>
</comment>
<dbReference type="PROSITE" id="PS51257">
    <property type="entry name" value="PROKAR_LIPOPROTEIN"/>
    <property type="match status" value="1"/>
</dbReference>
<evidence type="ECO:0000256" key="1">
    <source>
        <dbReference type="SAM" id="SignalP"/>
    </source>
</evidence>